<sequence>MSSFSGELLLVTDAIQNLLFGHLAIGDAVVVIGGDGQLLGAVIDGEEHMVAGHKAGGGEQAIDGALPREGWADLTPPSTPFVI</sequence>
<proteinExistence type="predicted"/>
<dbReference type="Proteomes" id="UP000625568">
    <property type="component" value="Chromosome 3"/>
</dbReference>
<reference evidence="1 2" key="1">
    <citation type="submission" date="2021-02" db="EMBL/GenBank/DDBJ databases">
        <title>FDA dAtabase for Regulatory Grade micrObial Sequences (FDA-ARGOS): Supporting development and validation of Infectious Disease Dx tests.</title>
        <authorList>
            <person name="Minogue T."/>
            <person name="Wolcott M."/>
            <person name="Wasieloski L."/>
            <person name="Aguilar W."/>
            <person name="Moore D."/>
            <person name="Jaissle J."/>
            <person name="Tallon L."/>
            <person name="Sadzewicz L."/>
            <person name="Zhao X."/>
            <person name="Boylan J."/>
            <person name="Ott S."/>
            <person name="Bowen H."/>
            <person name="Vavikolanu K."/>
            <person name="Mehta A."/>
            <person name="Aluvathingal J."/>
            <person name="Nadendla S."/>
            <person name="Yan Y."/>
            <person name="Sichtig H."/>
        </authorList>
    </citation>
    <scope>NUCLEOTIDE SEQUENCE [LARGE SCALE GENOMIC DNA]</scope>
    <source>
        <strain evidence="1 2">FDAARGOS_1272</strain>
    </source>
</reference>
<keyword evidence="2" id="KW-1185">Reference proteome</keyword>
<accession>A0A892IHQ8</accession>
<dbReference type="EMBL" id="CP069484">
    <property type="protein sequence ID" value="QRO81414.1"/>
    <property type="molecule type" value="Genomic_DNA"/>
</dbReference>
<evidence type="ECO:0000313" key="1">
    <source>
        <dbReference type="EMBL" id="QRO81414.1"/>
    </source>
</evidence>
<name>A0A892IHQ8_9BURK</name>
<dbReference type="RefSeq" id="WP_035975651.1">
    <property type="nucleotide sequence ID" value="NZ_CP033839.1"/>
</dbReference>
<dbReference type="AlphaFoldDB" id="A0A892IHQ8"/>
<evidence type="ECO:0000313" key="2">
    <source>
        <dbReference type="Proteomes" id="UP000625568"/>
    </source>
</evidence>
<dbReference type="GeneID" id="93131171"/>
<organism evidence="1 2">
    <name type="scientific">Burkholderia dolosa</name>
    <dbReference type="NCBI Taxonomy" id="152500"/>
    <lineage>
        <taxon>Bacteria</taxon>
        <taxon>Pseudomonadati</taxon>
        <taxon>Pseudomonadota</taxon>
        <taxon>Betaproteobacteria</taxon>
        <taxon>Burkholderiales</taxon>
        <taxon>Burkholderiaceae</taxon>
        <taxon>Burkholderia</taxon>
        <taxon>Burkholderia cepacia complex</taxon>
    </lineage>
</organism>
<gene>
    <name evidence="1" type="ORF">I6K02_27040</name>
</gene>
<protein>
    <submittedName>
        <fullName evidence="1">Uncharacterized protein</fullName>
    </submittedName>
</protein>